<evidence type="ECO:0000313" key="4">
    <source>
        <dbReference type="Proteomes" id="UP000772434"/>
    </source>
</evidence>
<feature type="compositionally biased region" description="Polar residues" evidence="1">
    <location>
        <begin position="54"/>
        <end position="64"/>
    </location>
</feature>
<feature type="compositionally biased region" description="Low complexity" evidence="1">
    <location>
        <begin position="78"/>
        <end position="94"/>
    </location>
</feature>
<accession>A0A9P5P6T5</accession>
<feature type="compositionally biased region" description="Basic residues" evidence="1">
    <location>
        <begin position="158"/>
        <end position="173"/>
    </location>
</feature>
<reference evidence="3" key="1">
    <citation type="submission" date="2020-11" db="EMBL/GenBank/DDBJ databases">
        <authorList>
            <consortium name="DOE Joint Genome Institute"/>
            <person name="Ahrendt S."/>
            <person name="Riley R."/>
            <person name="Andreopoulos W."/>
            <person name="Labutti K."/>
            <person name="Pangilinan J."/>
            <person name="Ruiz-Duenas F.J."/>
            <person name="Barrasa J.M."/>
            <person name="Sanchez-Garcia M."/>
            <person name="Camarero S."/>
            <person name="Miyauchi S."/>
            <person name="Serrano A."/>
            <person name="Linde D."/>
            <person name="Babiker R."/>
            <person name="Drula E."/>
            <person name="Ayuso-Fernandez I."/>
            <person name="Pacheco R."/>
            <person name="Padilla G."/>
            <person name="Ferreira P."/>
            <person name="Barriuso J."/>
            <person name="Kellner H."/>
            <person name="Castanera R."/>
            <person name="Alfaro M."/>
            <person name="Ramirez L."/>
            <person name="Pisabarro A.G."/>
            <person name="Kuo A."/>
            <person name="Tritt A."/>
            <person name="Lipzen A."/>
            <person name="He G."/>
            <person name="Yan M."/>
            <person name="Ng V."/>
            <person name="Cullen D."/>
            <person name="Martin F."/>
            <person name="Rosso M.-N."/>
            <person name="Henrissat B."/>
            <person name="Hibbett D."/>
            <person name="Martinez A.T."/>
            <person name="Grigoriev I.V."/>
        </authorList>
    </citation>
    <scope>NUCLEOTIDE SEQUENCE</scope>
    <source>
        <strain evidence="3">AH 40177</strain>
    </source>
</reference>
<keyword evidence="4" id="KW-1185">Reference proteome</keyword>
<dbReference type="InterPro" id="IPR004827">
    <property type="entry name" value="bZIP"/>
</dbReference>
<comment type="caution">
    <text evidence="3">The sequence shown here is derived from an EMBL/GenBank/DDBJ whole genome shotgun (WGS) entry which is preliminary data.</text>
</comment>
<dbReference type="CDD" id="cd12193">
    <property type="entry name" value="bZIP_GCN4"/>
    <property type="match status" value="1"/>
</dbReference>
<dbReference type="PROSITE" id="PS50217">
    <property type="entry name" value="BZIP"/>
    <property type="match status" value="1"/>
</dbReference>
<dbReference type="GO" id="GO:0003700">
    <property type="term" value="F:DNA-binding transcription factor activity"/>
    <property type="evidence" value="ECO:0007669"/>
    <property type="project" value="InterPro"/>
</dbReference>
<dbReference type="EMBL" id="JADNRY010000309">
    <property type="protein sequence ID" value="KAF9059331.1"/>
    <property type="molecule type" value="Genomic_DNA"/>
</dbReference>
<evidence type="ECO:0000259" key="2">
    <source>
        <dbReference type="PROSITE" id="PS50217"/>
    </source>
</evidence>
<dbReference type="Gene3D" id="3.30.160.60">
    <property type="entry name" value="Classic Zinc Finger"/>
    <property type="match status" value="1"/>
</dbReference>
<dbReference type="AlphaFoldDB" id="A0A9P5P6T5"/>
<feature type="region of interest" description="Disordered" evidence="1">
    <location>
        <begin position="32"/>
        <end position="173"/>
    </location>
</feature>
<evidence type="ECO:0000256" key="1">
    <source>
        <dbReference type="SAM" id="MobiDB-lite"/>
    </source>
</evidence>
<feature type="compositionally biased region" description="Acidic residues" evidence="1">
    <location>
        <begin position="135"/>
        <end position="146"/>
    </location>
</feature>
<dbReference type="PROSITE" id="PS00036">
    <property type="entry name" value="BZIP_BASIC"/>
    <property type="match status" value="1"/>
</dbReference>
<organism evidence="3 4">
    <name type="scientific">Rhodocollybia butyracea</name>
    <dbReference type="NCBI Taxonomy" id="206335"/>
    <lineage>
        <taxon>Eukaryota</taxon>
        <taxon>Fungi</taxon>
        <taxon>Dikarya</taxon>
        <taxon>Basidiomycota</taxon>
        <taxon>Agaricomycotina</taxon>
        <taxon>Agaricomycetes</taxon>
        <taxon>Agaricomycetidae</taxon>
        <taxon>Agaricales</taxon>
        <taxon>Marasmiineae</taxon>
        <taxon>Omphalotaceae</taxon>
        <taxon>Rhodocollybia</taxon>
    </lineage>
</organism>
<feature type="domain" description="BZIP" evidence="2">
    <location>
        <begin position="153"/>
        <end position="204"/>
    </location>
</feature>
<sequence length="218" mass="24674">MDRDMFSYPFNTADMHDASAAPSSYELQAFIDSSGMASAEPSQNPYLPQRRDSQNSYISPNESIQGPHHALPSPPALPSHTLHSHSNSSSSSSSAGPRSRRQGSPNSPLNMDLPLPYPQPRSRRSPNQRILPLPEDFDDDSDDEPLPPDASEKEKSEWRKRRNTKAARRSRKRKVLYTERLEASVAQLRLEKETWRTRALTLRQLLKSHSLPCPDFED</sequence>
<dbReference type="SUPFAM" id="SSF57959">
    <property type="entry name" value="Leucine zipper domain"/>
    <property type="match status" value="1"/>
</dbReference>
<protein>
    <recommendedName>
        <fullName evidence="2">BZIP domain-containing protein</fullName>
    </recommendedName>
</protein>
<evidence type="ECO:0000313" key="3">
    <source>
        <dbReference type="EMBL" id="KAF9059331.1"/>
    </source>
</evidence>
<dbReference type="SMART" id="SM00338">
    <property type="entry name" value="BRLZ"/>
    <property type="match status" value="1"/>
</dbReference>
<dbReference type="InterPro" id="IPR046347">
    <property type="entry name" value="bZIP_sf"/>
</dbReference>
<dbReference type="Proteomes" id="UP000772434">
    <property type="component" value="Unassembled WGS sequence"/>
</dbReference>
<proteinExistence type="predicted"/>
<name>A0A9P5P6T5_9AGAR</name>
<dbReference type="OrthoDB" id="2257100at2759"/>
<gene>
    <name evidence="3" type="ORF">BDP27DRAFT_1341678</name>
</gene>